<feature type="region of interest" description="Disordered" evidence="1">
    <location>
        <begin position="256"/>
        <end position="291"/>
    </location>
</feature>
<dbReference type="AlphaFoldDB" id="A0A164R6E9"/>
<reference evidence="2 3" key="1">
    <citation type="journal article" date="2016" name="Mol. Biol. Evol.">
        <title>Comparative Genomics of Early-Diverging Mushroom-Forming Fungi Provides Insights into the Origins of Lignocellulose Decay Capabilities.</title>
        <authorList>
            <person name="Nagy L.G."/>
            <person name="Riley R."/>
            <person name="Tritt A."/>
            <person name="Adam C."/>
            <person name="Daum C."/>
            <person name="Floudas D."/>
            <person name="Sun H."/>
            <person name="Yadav J.S."/>
            <person name="Pangilinan J."/>
            <person name="Larsson K.H."/>
            <person name="Matsuura K."/>
            <person name="Barry K."/>
            <person name="Labutti K."/>
            <person name="Kuo R."/>
            <person name="Ohm R.A."/>
            <person name="Bhattacharya S.S."/>
            <person name="Shirouzu T."/>
            <person name="Yoshinaga Y."/>
            <person name="Martin F.M."/>
            <person name="Grigoriev I.V."/>
            <person name="Hibbett D.S."/>
        </authorList>
    </citation>
    <scope>NUCLEOTIDE SEQUENCE [LARGE SCALE GENOMIC DNA]</scope>
    <source>
        <strain evidence="2 3">HHB9708</strain>
    </source>
</reference>
<feature type="region of interest" description="Disordered" evidence="1">
    <location>
        <begin position="1"/>
        <end position="48"/>
    </location>
</feature>
<name>A0A164R6E9_9AGAM</name>
<feature type="compositionally biased region" description="Basic and acidic residues" evidence="1">
    <location>
        <begin position="1"/>
        <end position="17"/>
    </location>
</feature>
<keyword evidence="3" id="KW-1185">Reference proteome</keyword>
<dbReference type="OrthoDB" id="3235947at2759"/>
<evidence type="ECO:0000256" key="1">
    <source>
        <dbReference type="SAM" id="MobiDB-lite"/>
    </source>
</evidence>
<organism evidence="2 3">
    <name type="scientific">Sistotremastrum niveocremeum HHB9708</name>
    <dbReference type="NCBI Taxonomy" id="1314777"/>
    <lineage>
        <taxon>Eukaryota</taxon>
        <taxon>Fungi</taxon>
        <taxon>Dikarya</taxon>
        <taxon>Basidiomycota</taxon>
        <taxon>Agaricomycotina</taxon>
        <taxon>Agaricomycetes</taxon>
        <taxon>Sistotremastrales</taxon>
        <taxon>Sistotremastraceae</taxon>
        <taxon>Sertulicium</taxon>
        <taxon>Sertulicium niveocremeum</taxon>
    </lineage>
</organism>
<evidence type="ECO:0000313" key="2">
    <source>
        <dbReference type="EMBL" id="KZS90292.1"/>
    </source>
</evidence>
<proteinExistence type="predicted"/>
<dbReference type="Proteomes" id="UP000076722">
    <property type="component" value="Unassembled WGS sequence"/>
</dbReference>
<protein>
    <submittedName>
        <fullName evidence="2">Uncharacterized protein</fullName>
    </submittedName>
</protein>
<accession>A0A164R6E9</accession>
<gene>
    <name evidence="2" type="ORF">SISNIDRAFT_444190</name>
</gene>
<feature type="compositionally biased region" description="Polar residues" evidence="1">
    <location>
        <begin position="28"/>
        <end position="39"/>
    </location>
</feature>
<feature type="compositionally biased region" description="Basic and acidic residues" evidence="1">
    <location>
        <begin position="272"/>
        <end position="291"/>
    </location>
</feature>
<evidence type="ECO:0000313" key="3">
    <source>
        <dbReference type="Proteomes" id="UP000076722"/>
    </source>
</evidence>
<dbReference type="EMBL" id="KV419422">
    <property type="protein sequence ID" value="KZS90292.1"/>
    <property type="molecule type" value="Genomic_DNA"/>
</dbReference>
<sequence length="291" mass="31139">MTDDKRAPTDSEARHDTVPPPSVPSTSEARPQTGASASRPSGLLDRAFSKDNRQTARRFFSAYAETWIGLSPLWLMGEALTPGKKVGSKFNKGKSKLISSAEEIKALVSTSSHDIVVILDEKLKVGQQDRIRAAEVIKAAGENAILVVTSSLEKFQTQIKSNSAVGPQLKKSVAANGRDVVVVMDKALRHPIVITGVTKFARSKGIPHADALLRLASLGLSKILTALPDEELPGTEAAIQEVDAAELERTSSIEATEEAAQIGKSGEGSAPKVEDGDPYEKMRKENTCVLM</sequence>